<feature type="signal peptide" evidence="1">
    <location>
        <begin position="1"/>
        <end position="27"/>
    </location>
</feature>
<dbReference type="EMBL" id="CP092109">
    <property type="protein sequence ID" value="UWZ79616.1"/>
    <property type="molecule type" value="Genomic_DNA"/>
</dbReference>
<keyword evidence="3" id="KW-1185">Reference proteome</keyword>
<dbReference type="Pfam" id="PF13557">
    <property type="entry name" value="Phenol_MetA_deg"/>
    <property type="match status" value="1"/>
</dbReference>
<name>A0ABY5ZLN0_9BACT</name>
<evidence type="ECO:0000256" key="1">
    <source>
        <dbReference type="SAM" id="SignalP"/>
    </source>
</evidence>
<dbReference type="RefSeq" id="WP_260747968.1">
    <property type="nucleotide sequence ID" value="NZ_CP092109.1"/>
</dbReference>
<gene>
    <name evidence="2" type="ORF">L9S41_18335</name>
</gene>
<organism evidence="2 3">
    <name type="scientific">Geoalkalibacter halelectricus</name>
    <dbReference type="NCBI Taxonomy" id="2847045"/>
    <lineage>
        <taxon>Bacteria</taxon>
        <taxon>Pseudomonadati</taxon>
        <taxon>Thermodesulfobacteriota</taxon>
        <taxon>Desulfuromonadia</taxon>
        <taxon>Desulfuromonadales</taxon>
        <taxon>Geoalkalibacteraceae</taxon>
        <taxon>Geoalkalibacter</taxon>
    </lineage>
</organism>
<proteinExistence type="predicted"/>
<dbReference type="Proteomes" id="UP001060414">
    <property type="component" value="Chromosome"/>
</dbReference>
<accession>A0ABY5ZLN0</accession>
<reference evidence="2" key="1">
    <citation type="journal article" date="2022" name="Environ. Microbiol.">
        <title>Geoalkalibacter halelectricus SAP #1 sp. nov. possessing extracellular electron transfer and mineral#reducing capabilities from a haloalkaline environment.</title>
        <authorList>
            <person name="Yadav S."/>
            <person name="Singh R."/>
            <person name="Sundharam S.S."/>
            <person name="Chaudhary S."/>
            <person name="Krishnamurthi S."/>
            <person name="Patil S.A."/>
        </authorList>
    </citation>
    <scope>NUCLEOTIDE SEQUENCE</scope>
    <source>
        <strain evidence="2">SAP-1</strain>
    </source>
</reference>
<protein>
    <submittedName>
        <fullName evidence="2">Transporter</fullName>
    </submittedName>
</protein>
<sequence>MIKLMNMQTIRLSLAILGMLFALGLVAAQTARAIQPLVTDDADTEGKGGILVEFSNELSFDRQKIDGETLRARDNETTLTLSYGLLDNLDLILEVPYLHARAKFAGETESENGLGDLGLEVKWRFHDSNLAALALVPAITLPTGDEDRGLGSGKVSYGLTFIATKEFDPIDVHLNLGYAHNRFKLVEDRVENRRDIWSASVAAVHDLTPRLDLVADIGIERHEVKGSSLHPAFGLAGLVFALRENLDLDAGVKFGLSRSEPDFALLVGLTWAP</sequence>
<evidence type="ECO:0000313" key="3">
    <source>
        <dbReference type="Proteomes" id="UP001060414"/>
    </source>
</evidence>
<evidence type="ECO:0000313" key="2">
    <source>
        <dbReference type="EMBL" id="UWZ79616.1"/>
    </source>
</evidence>
<feature type="chain" id="PRO_5045071567" evidence="1">
    <location>
        <begin position="28"/>
        <end position="273"/>
    </location>
</feature>
<keyword evidence="1" id="KW-0732">Signal</keyword>
<dbReference type="InterPro" id="IPR025737">
    <property type="entry name" value="FApF"/>
</dbReference>